<keyword evidence="4" id="KW-0158">Chromosome</keyword>
<dbReference type="InterPro" id="IPR057980">
    <property type="entry name" value="TPR_INTS8"/>
</dbReference>
<evidence type="ECO:0000313" key="7">
    <source>
        <dbReference type="EMBL" id="MED6278088.1"/>
    </source>
</evidence>
<feature type="domain" description="INTS8 TPR repeats" evidence="6">
    <location>
        <begin position="177"/>
        <end position="292"/>
    </location>
</feature>
<dbReference type="PANTHER" id="PTHR13350">
    <property type="entry name" value="INTEGRATOR COMPLEX SUBUNIT 8"/>
    <property type="match status" value="1"/>
</dbReference>
<sequence>MRDGRIEEILEVLLPPPDNVPSRGPSFCLRHSPGRSTLGLTVPVSRLRSPTSQPQPIGLLLQLDSVPYCWCPSPGSGIAAATGTAGLTAAATGSSIDNRCGEHGPLGLYVSNIPRDLVKALLEVRVEYIHGRFLRQAFPADPHYALGPAKSVRLSSSPADPTPKGVSGTLTTRCLLQVLKRMIKCCSMMNCHTQVAVLCQFLREVDYMTAFKALQEQNSHDAMDSFYDYIWDVTILEYLTHIHHKRGEMEKRQIAVKAIGQTELNSSNPEEVLQLAAQKRKKRFLRAMAKLYF</sequence>
<accession>A0ABU7DSN0</accession>
<evidence type="ECO:0000313" key="8">
    <source>
        <dbReference type="Proteomes" id="UP001352852"/>
    </source>
</evidence>
<evidence type="ECO:0000256" key="1">
    <source>
        <dbReference type="ARBA" id="ARBA00004123"/>
    </source>
</evidence>
<comment type="subcellular location">
    <subcellularLocation>
        <location evidence="2">Chromosome</location>
    </subcellularLocation>
    <subcellularLocation>
        <location evidence="1">Nucleus</location>
    </subcellularLocation>
</comment>
<keyword evidence="8" id="KW-1185">Reference proteome</keyword>
<dbReference type="Pfam" id="PF25756">
    <property type="entry name" value="TPR_INTS8"/>
    <property type="match status" value="1"/>
</dbReference>
<comment type="similarity">
    <text evidence="3">Belongs to the Integrator subunit 8 family.</text>
</comment>
<keyword evidence="5" id="KW-0539">Nucleus</keyword>
<evidence type="ECO:0000256" key="3">
    <source>
        <dbReference type="ARBA" id="ARBA00007147"/>
    </source>
</evidence>
<proteinExistence type="inferred from homology"/>
<protein>
    <recommendedName>
        <fullName evidence="6">INTS8 TPR repeats domain-containing protein</fullName>
    </recommendedName>
</protein>
<dbReference type="EMBL" id="JAHUTJ010034662">
    <property type="protein sequence ID" value="MED6278088.1"/>
    <property type="molecule type" value="Genomic_DNA"/>
</dbReference>
<organism evidence="7 8">
    <name type="scientific">Characodon lateralis</name>
    <dbReference type="NCBI Taxonomy" id="208331"/>
    <lineage>
        <taxon>Eukaryota</taxon>
        <taxon>Metazoa</taxon>
        <taxon>Chordata</taxon>
        <taxon>Craniata</taxon>
        <taxon>Vertebrata</taxon>
        <taxon>Euteleostomi</taxon>
        <taxon>Actinopterygii</taxon>
        <taxon>Neopterygii</taxon>
        <taxon>Teleostei</taxon>
        <taxon>Neoteleostei</taxon>
        <taxon>Acanthomorphata</taxon>
        <taxon>Ovalentaria</taxon>
        <taxon>Atherinomorphae</taxon>
        <taxon>Cyprinodontiformes</taxon>
        <taxon>Goodeidae</taxon>
        <taxon>Characodon</taxon>
    </lineage>
</organism>
<evidence type="ECO:0000256" key="4">
    <source>
        <dbReference type="ARBA" id="ARBA00022454"/>
    </source>
</evidence>
<dbReference type="InterPro" id="IPR038751">
    <property type="entry name" value="INTS8"/>
</dbReference>
<evidence type="ECO:0000259" key="6">
    <source>
        <dbReference type="Pfam" id="PF25756"/>
    </source>
</evidence>
<reference evidence="7 8" key="1">
    <citation type="submission" date="2021-06" db="EMBL/GenBank/DDBJ databases">
        <authorList>
            <person name="Palmer J.M."/>
        </authorList>
    </citation>
    <scope>NUCLEOTIDE SEQUENCE [LARGE SCALE GENOMIC DNA]</scope>
    <source>
        <strain evidence="7 8">CL_MEX2019</strain>
        <tissue evidence="7">Muscle</tissue>
    </source>
</reference>
<evidence type="ECO:0000256" key="5">
    <source>
        <dbReference type="ARBA" id="ARBA00023242"/>
    </source>
</evidence>
<comment type="caution">
    <text evidence="7">The sequence shown here is derived from an EMBL/GenBank/DDBJ whole genome shotgun (WGS) entry which is preliminary data.</text>
</comment>
<gene>
    <name evidence="7" type="ORF">CHARACLAT_020109</name>
</gene>
<name>A0ABU7DSN0_9TELE</name>
<dbReference type="PANTHER" id="PTHR13350:SF1">
    <property type="entry name" value="INTEGRATOR COMPLEX SUBUNIT 8"/>
    <property type="match status" value="1"/>
</dbReference>
<evidence type="ECO:0000256" key="2">
    <source>
        <dbReference type="ARBA" id="ARBA00004286"/>
    </source>
</evidence>
<dbReference type="Proteomes" id="UP001352852">
    <property type="component" value="Unassembled WGS sequence"/>
</dbReference>